<dbReference type="Proteomes" id="UP000275385">
    <property type="component" value="Unassembled WGS sequence"/>
</dbReference>
<reference evidence="2 3" key="1">
    <citation type="submission" date="2018-08" db="EMBL/GenBank/DDBJ databases">
        <title>Draft genome of the lignicolous fungus Coniochaeta pulveracea.</title>
        <authorList>
            <person name="Borstlap C.J."/>
            <person name="De Witt R.N."/>
            <person name="Botha A."/>
            <person name="Volschenk H."/>
        </authorList>
    </citation>
    <scope>NUCLEOTIDE SEQUENCE [LARGE SCALE GENOMIC DNA]</scope>
    <source>
        <strain evidence="2 3">CAB683</strain>
    </source>
</reference>
<dbReference type="AlphaFoldDB" id="A0A420Y1U0"/>
<organism evidence="2 3">
    <name type="scientific">Coniochaeta pulveracea</name>
    <dbReference type="NCBI Taxonomy" id="177199"/>
    <lineage>
        <taxon>Eukaryota</taxon>
        <taxon>Fungi</taxon>
        <taxon>Dikarya</taxon>
        <taxon>Ascomycota</taxon>
        <taxon>Pezizomycotina</taxon>
        <taxon>Sordariomycetes</taxon>
        <taxon>Sordariomycetidae</taxon>
        <taxon>Coniochaetales</taxon>
        <taxon>Coniochaetaceae</taxon>
        <taxon>Coniochaeta</taxon>
    </lineage>
</organism>
<protein>
    <submittedName>
        <fullName evidence="2">Uncharacterized protein</fullName>
    </submittedName>
</protein>
<evidence type="ECO:0000313" key="2">
    <source>
        <dbReference type="EMBL" id="RKU41832.1"/>
    </source>
</evidence>
<feature type="region of interest" description="Disordered" evidence="1">
    <location>
        <begin position="1"/>
        <end position="21"/>
    </location>
</feature>
<name>A0A420Y1U0_9PEZI</name>
<proteinExistence type="predicted"/>
<evidence type="ECO:0000256" key="1">
    <source>
        <dbReference type="SAM" id="MobiDB-lite"/>
    </source>
</evidence>
<keyword evidence="3" id="KW-1185">Reference proteome</keyword>
<dbReference type="STRING" id="177199.A0A420Y1U0"/>
<comment type="caution">
    <text evidence="2">The sequence shown here is derived from an EMBL/GenBank/DDBJ whole genome shotgun (WGS) entry which is preliminary data.</text>
</comment>
<dbReference type="EMBL" id="QVQW01000067">
    <property type="protein sequence ID" value="RKU41832.1"/>
    <property type="molecule type" value="Genomic_DNA"/>
</dbReference>
<sequence>MSAISSPLVSGGLSASDRSDTTSTPVAKLQYALRRSARSYVSLRAVTNYARRSWAFIHNGLASIPLLSLMQETRNTQDVRVLQDEVIRSLTDSDGEDDTANQLFDTHQKALKALQRLRVLSQQETGDIGDFGGQWGGDTAWTTGVMDDPAGGRVPDTVSFRQQPQPGPWDMDDWLNTVDSAFN</sequence>
<gene>
    <name evidence="2" type="ORF">DL546_004611</name>
</gene>
<evidence type="ECO:0000313" key="3">
    <source>
        <dbReference type="Proteomes" id="UP000275385"/>
    </source>
</evidence>
<accession>A0A420Y1U0</accession>
<dbReference type="OrthoDB" id="1747771at2759"/>